<proteinExistence type="predicted"/>
<dbReference type="RefSeq" id="WP_093945737.1">
    <property type="nucleotide sequence ID" value="NZ_NMUL01000002.1"/>
</dbReference>
<feature type="transmembrane region" description="Helical" evidence="1">
    <location>
        <begin position="51"/>
        <end position="72"/>
    </location>
</feature>
<gene>
    <name evidence="2" type="ORF">CF165_02375</name>
</gene>
<protein>
    <submittedName>
        <fullName evidence="2">Uncharacterized protein</fullName>
    </submittedName>
</protein>
<dbReference type="AlphaFoldDB" id="A0A229TJ88"/>
<evidence type="ECO:0000313" key="2">
    <source>
        <dbReference type="EMBL" id="OXM71305.1"/>
    </source>
</evidence>
<name>A0A229TJ88_9PSEU</name>
<dbReference type="OrthoDB" id="3400184at2"/>
<dbReference type="Proteomes" id="UP000215199">
    <property type="component" value="Unassembled WGS sequence"/>
</dbReference>
<comment type="caution">
    <text evidence="2">The sequence shown here is derived from an EMBL/GenBank/DDBJ whole genome shotgun (WGS) entry which is preliminary data.</text>
</comment>
<dbReference type="InterPro" id="IPR045428">
    <property type="entry name" value="EACC1"/>
</dbReference>
<keyword evidence="1" id="KW-1133">Transmembrane helix</keyword>
<keyword evidence="1" id="KW-0812">Transmembrane</keyword>
<evidence type="ECO:0000313" key="3">
    <source>
        <dbReference type="Proteomes" id="UP000215199"/>
    </source>
</evidence>
<evidence type="ECO:0000256" key="1">
    <source>
        <dbReference type="SAM" id="Phobius"/>
    </source>
</evidence>
<dbReference type="Pfam" id="PF19953">
    <property type="entry name" value="EACC1"/>
    <property type="match status" value="1"/>
</dbReference>
<organism evidence="2 3">
    <name type="scientific">Amycolatopsis vastitatis</name>
    <dbReference type="NCBI Taxonomy" id="1905142"/>
    <lineage>
        <taxon>Bacteria</taxon>
        <taxon>Bacillati</taxon>
        <taxon>Actinomycetota</taxon>
        <taxon>Actinomycetes</taxon>
        <taxon>Pseudonocardiales</taxon>
        <taxon>Pseudonocardiaceae</taxon>
        <taxon>Amycolatopsis</taxon>
    </lineage>
</organism>
<keyword evidence="1" id="KW-0472">Membrane</keyword>
<sequence length="118" mass="12540">MSGTISITLPDADEELRRLGSWLGDEDELRGRVQLADAPIRSGQMGGVLEAVVVVVTSGTATALCNSLFGFLTRSREAKKVTLKVKNAAGAELELVCGTADDYREIAATLQQFLEGKA</sequence>
<reference evidence="3" key="1">
    <citation type="submission" date="2017-07" db="EMBL/GenBank/DDBJ databases">
        <title>Comparative genome mining reveals phylogenetic distribution patterns of secondary metabolites in Amycolatopsis.</title>
        <authorList>
            <person name="Adamek M."/>
            <person name="Alanjary M."/>
            <person name="Sales-Ortells H."/>
            <person name="Goodfellow M."/>
            <person name="Bull A.T."/>
            <person name="Kalinowski J."/>
            <person name="Ziemert N."/>
        </authorList>
    </citation>
    <scope>NUCLEOTIDE SEQUENCE [LARGE SCALE GENOMIC DNA]</scope>
    <source>
        <strain evidence="3">H5</strain>
    </source>
</reference>
<accession>A0A229TJ88</accession>
<keyword evidence="3" id="KW-1185">Reference proteome</keyword>
<dbReference type="EMBL" id="NMUL01000002">
    <property type="protein sequence ID" value="OXM71305.1"/>
    <property type="molecule type" value="Genomic_DNA"/>
</dbReference>